<sequence length="401" mass="42993">MKVLVQKFGGSSVARAEDRRLVVRHILKAREGGYRVVVVVSAMGRRGAPYATDTLLDLVAGQDISPRDKDLLLSCGEIIATVVLAGALREAGVPVVCLTGAQAGIITDDNFGDARIIRVEPRRIRQELERDQVVVVAGFQGVTESGEITTLGRGGSDTTAAALGVALEAEAVEIFTDVDGLKTADPRIVSEARTLETVTYNELCQLAYEGAKVIHPRAVEIAREKNIPLKIRSTFSDGPGTLVVPWQPGATGITISRDRIITGITNVAGLTQLRVKLDGEREAREVFSTLAEANISVDFINLFPEEAIFTVNNGVAERAVSLLQKKGFKVHARPGCAKVAAVGAGMRGVPGVMASIVNALTQENITILQSADSYTSIWCLVEEENMEKAVRALHRQFKLSA</sequence>
<proteinExistence type="inferred from homology"/>
<keyword evidence="19" id="KW-1185">Reference proteome</keyword>
<feature type="domain" description="ACT" evidence="17">
    <location>
        <begin position="341"/>
        <end position="401"/>
    </location>
</feature>
<feature type="binding site" evidence="14">
    <location>
        <position position="77"/>
    </location>
    <ligand>
        <name>substrate</name>
    </ligand>
</feature>
<evidence type="ECO:0000256" key="14">
    <source>
        <dbReference type="PIRSR" id="PIRSR000726-1"/>
    </source>
</evidence>
<dbReference type="InterPro" id="IPR027795">
    <property type="entry name" value="CASTOR_ACT_dom"/>
</dbReference>
<keyword evidence="6 16" id="KW-0028">Amino-acid biosynthesis</keyword>
<dbReference type="NCBIfam" id="NF006068">
    <property type="entry name" value="PRK08210.1"/>
    <property type="match status" value="1"/>
</dbReference>
<comment type="function">
    <text evidence="1">Catalyzes the phosphorylation of the beta-carboxyl group of aspartic acid with ATP to yield 4-phospho-L-aspartate, which is involved in the branched biosynthetic pathway leading to the biosynthesis of amino acids threonine, isoleucine and methionine.</text>
</comment>
<dbReference type="Gene3D" id="3.40.1160.10">
    <property type="entry name" value="Acetylglutamate kinase-like"/>
    <property type="match status" value="1"/>
</dbReference>
<dbReference type="PROSITE" id="PS00324">
    <property type="entry name" value="ASPARTOKINASE"/>
    <property type="match status" value="1"/>
</dbReference>
<comment type="similarity">
    <text evidence="5 15">Belongs to the aspartokinase family.</text>
</comment>
<feature type="binding site" evidence="14">
    <location>
        <begin position="212"/>
        <end position="213"/>
    </location>
    <ligand>
        <name>ATP</name>
        <dbReference type="ChEBI" id="CHEBI:30616"/>
    </ligand>
</feature>
<comment type="pathway">
    <text evidence="4 16">Amino-acid biosynthesis; L-threonine biosynthesis; L-threonine from L-aspartate: step 1/5.</text>
</comment>
<dbReference type="InterPro" id="IPR045865">
    <property type="entry name" value="ACT-like_dom_sf"/>
</dbReference>
<keyword evidence="9 15" id="KW-0418">Kinase</keyword>
<dbReference type="GO" id="GO:0005524">
    <property type="term" value="F:ATP binding"/>
    <property type="evidence" value="ECO:0007669"/>
    <property type="project" value="UniProtKB-KW"/>
</dbReference>
<evidence type="ECO:0000256" key="10">
    <source>
        <dbReference type="ARBA" id="ARBA00022840"/>
    </source>
</evidence>
<evidence type="ECO:0000256" key="9">
    <source>
        <dbReference type="ARBA" id="ARBA00022777"/>
    </source>
</evidence>
<evidence type="ECO:0000256" key="13">
    <source>
        <dbReference type="ARBA" id="ARBA00047872"/>
    </source>
</evidence>
<dbReference type="InterPro" id="IPR002912">
    <property type="entry name" value="ACT_dom"/>
</dbReference>
<dbReference type="SUPFAM" id="SSF55021">
    <property type="entry name" value="ACT-like"/>
    <property type="match status" value="2"/>
</dbReference>
<evidence type="ECO:0000256" key="8">
    <source>
        <dbReference type="ARBA" id="ARBA00022741"/>
    </source>
</evidence>
<dbReference type="InterPro" id="IPR001341">
    <property type="entry name" value="Asp_kinase"/>
</dbReference>
<gene>
    <name evidence="18" type="ORF">SAMN00808754_1295</name>
</gene>
<dbReference type="InterPro" id="IPR005260">
    <property type="entry name" value="Asp_kin_monofn"/>
</dbReference>
<dbReference type="STRING" id="698762.SAMN00808754_1295"/>
<dbReference type="Pfam" id="PF13840">
    <property type="entry name" value="ACT_7"/>
    <property type="match status" value="1"/>
</dbReference>
<keyword evidence="11" id="KW-0220">Diaminopimelate biosynthesis</keyword>
<dbReference type="InterPro" id="IPR018042">
    <property type="entry name" value="Aspartate_kinase_CS"/>
</dbReference>
<evidence type="ECO:0000256" key="3">
    <source>
        <dbReference type="ARBA" id="ARBA00004986"/>
    </source>
</evidence>
<dbReference type="EC" id="2.7.2.4" evidence="15"/>
<dbReference type="EMBL" id="LT838272">
    <property type="protein sequence ID" value="SMB95635.1"/>
    <property type="molecule type" value="Genomic_DNA"/>
</dbReference>
<dbReference type="PROSITE" id="PS51671">
    <property type="entry name" value="ACT"/>
    <property type="match status" value="1"/>
</dbReference>
<dbReference type="AlphaFoldDB" id="A0A1W1VQJ3"/>
<dbReference type="Pfam" id="PF00696">
    <property type="entry name" value="AA_kinase"/>
    <property type="match status" value="1"/>
</dbReference>
<dbReference type="OrthoDB" id="9799110at2"/>
<keyword evidence="10 14" id="KW-0067">ATP-binding</keyword>
<dbReference type="GO" id="GO:0009089">
    <property type="term" value="P:lysine biosynthetic process via diaminopimelate"/>
    <property type="evidence" value="ECO:0007669"/>
    <property type="project" value="UniProtKB-UniPathway"/>
</dbReference>
<reference evidence="18 19" key="1">
    <citation type="submission" date="2017-04" db="EMBL/GenBank/DDBJ databases">
        <authorList>
            <person name="Afonso C.L."/>
            <person name="Miller P.J."/>
            <person name="Scott M.A."/>
            <person name="Spackman E."/>
            <person name="Goraichik I."/>
            <person name="Dimitrov K.M."/>
            <person name="Suarez D.L."/>
            <person name="Swayne D.E."/>
        </authorList>
    </citation>
    <scope>NUCLEOTIDE SEQUENCE [LARGE SCALE GENOMIC DNA]</scope>
    <source>
        <strain evidence="18 19">ToBE</strain>
    </source>
</reference>
<evidence type="ECO:0000256" key="4">
    <source>
        <dbReference type="ARBA" id="ARBA00005139"/>
    </source>
</evidence>
<dbReference type="UniPathway" id="UPA00034">
    <property type="reaction ID" value="UER00015"/>
</dbReference>
<evidence type="ECO:0000256" key="2">
    <source>
        <dbReference type="ARBA" id="ARBA00004766"/>
    </source>
</evidence>
<dbReference type="UniPathway" id="UPA00051">
    <property type="reaction ID" value="UER00462"/>
</dbReference>
<keyword evidence="12" id="KW-0457">Lysine biosynthesis</keyword>
<dbReference type="GO" id="GO:0009090">
    <property type="term" value="P:homoserine biosynthetic process"/>
    <property type="evidence" value="ECO:0007669"/>
    <property type="project" value="TreeGrafter"/>
</dbReference>
<evidence type="ECO:0000256" key="11">
    <source>
        <dbReference type="ARBA" id="ARBA00022915"/>
    </source>
</evidence>
<dbReference type="GO" id="GO:0004072">
    <property type="term" value="F:aspartate kinase activity"/>
    <property type="evidence" value="ECO:0007669"/>
    <property type="project" value="UniProtKB-EC"/>
</dbReference>
<keyword evidence="8 14" id="KW-0547">Nucleotide-binding</keyword>
<organism evidence="18 19">
    <name type="scientific">Thermanaeromonas toyohensis ToBE</name>
    <dbReference type="NCBI Taxonomy" id="698762"/>
    <lineage>
        <taxon>Bacteria</taxon>
        <taxon>Bacillati</taxon>
        <taxon>Bacillota</taxon>
        <taxon>Clostridia</taxon>
        <taxon>Neomoorellales</taxon>
        <taxon>Neomoorellaceae</taxon>
        <taxon>Thermanaeromonas</taxon>
    </lineage>
</organism>
<feature type="binding site" evidence="14">
    <location>
        <position position="52"/>
    </location>
    <ligand>
        <name>substrate</name>
    </ligand>
</feature>
<dbReference type="SUPFAM" id="SSF53633">
    <property type="entry name" value="Carbamate kinase-like"/>
    <property type="match status" value="1"/>
</dbReference>
<dbReference type="GO" id="GO:0005829">
    <property type="term" value="C:cytosol"/>
    <property type="evidence" value="ECO:0007669"/>
    <property type="project" value="TreeGrafter"/>
</dbReference>
<evidence type="ECO:0000256" key="16">
    <source>
        <dbReference type="RuleBase" id="RU004249"/>
    </source>
</evidence>
<dbReference type="NCBIfam" id="TIGR00656">
    <property type="entry name" value="asp_kin_monofn"/>
    <property type="match status" value="1"/>
</dbReference>
<dbReference type="GO" id="GO:0009088">
    <property type="term" value="P:threonine biosynthetic process"/>
    <property type="evidence" value="ECO:0007669"/>
    <property type="project" value="UniProtKB-UniPathway"/>
</dbReference>
<evidence type="ECO:0000256" key="6">
    <source>
        <dbReference type="ARBA" id="ARBA00022605"/>
    </source>
</evidence>
<dbReference type="UniPathway" id="UPA00050">
    <property type="reaction ID" value="UER00461"/>
</dbReference>
<comment type="catalytic activity">
    <reaction evidence="13 15">
        <text>L-aspartate + ATP = 4-phospho-L-aspartate + ADP</text>
        <dbReference type="Rhea" id="RHEA:23776"/>
        <dbReference type="ChEBI" id="CHEBI:29991"/>
        <dbReference type="ChEBI" id="CHEBI:30616"/>
        <dbReference type="ChEBI" id="CHEBI:57535"/>
        <dbReference type="ChEBI" id="CHEBI:456216"/>
        <dbReference type="EC" id="2.7.2.4"/>
    </reaction>
</comment>
<comment type="pathway">
    <text evidence="2 16">Amino-acid biosynthesis; L-lysine biosynthesis via DAP pathway; (S)-tetrahydrodipicolinate from L-aspartate: step 1/4.</text>
</comment>
<dbReference type="PANTHER" id="PTHR21499">
    <property type="entry name" value="ASPARTATE KINASE"/>
    <property type="match status" value="1"/>
</dbReference>
<dbReference type="GO" id="GO:0019877">
    <property type="term" value="P:diaminopimelate biosynthetic process"/>
    <property type="evidence" value="ECO:0007669"/>
    <property type="project" value="UniProtKB-KW"/>
</dbReference>
<evidence type="ECO:0000256" key="7">
    <source>
        <dbReference type="ARBA" id="ARBA00022679"/>
    </source>
</evidence>
<accession>A0A1W1VQJ3</accession>
<dbReference type="RefSeq" id="WP_084664933.1">
    <property type="nucleotide sequence ID" value="NZ_LT838272.1"/>
</dbReference>
<dbReference type="Proteomes" id="UP000192569">
    <property type="component" value="Chromosome I"/>
</dbReference>
<evidence type="ECO:0000256" key="5">
    <source>
        <dbReference type="ARBA" id="ARBA00010122"/>
    </source>
</evidence>
<name>A0A1W1VQJ3_9FIRM</name>
<evidence type="ECO:0000256" key="1">
    <source>
        <dbReference type="ARBA" id="ARBA00003121"/>
    </source>
</evidence>
<feature type="binding site" evidence="14">
    <location>
        <begin position="176"/>
        <end position="177"/>
    </location>
    <ligand>
        <name>ATP</name>
        <dbReference type="ChEBI" id="CHEBI:30616"/>
    </ligand>
</feature>
<dbReference type="NCBIfam" id="TIGR00657">
    <property type="entry name" value="asp_kinases"/>
    <property type="match status" value="1"/>
</dbReference>
<evidence type="ECO:0000259" key="17">
    <source>
        <dbReference type="PROSITE" id="PS51671"/>
    </source>
</evidence>
<dbReference type="PIRSF" id="PIRSF000726">
    <property type="entry name" value="Asp_kin"/>
    <property type="match status" value="1"/>
</dbReference>
<dbReference type="InterPro" id="IPR036393">
    <property type="entry name" value="AceGlu_kinase-like_sf"/>
</dbReference>
<dbReference type="InterPro" id="IPR001048">
    <property type="entry name" value="Asp/Glu/Uridylate_kinase"/>
</dbReference>
<evidence type="ECO:0000256" key="15">
    <source>
        <dbReference type="RuleBase" id="RU003448"/>
    </source>
</evidence>
<dbReference type="FunFam" id="3.40.1160.10:FF:000002">
    <property type="entry name" value="Aspartokinase"/>
    <property type="match status" value="1"/>
</dbReference>
<dbReference type="Gene3D" id="3.30.2130.10">
    <property type="entry name" value="VC0802-like"/>
    <property type="match status" value="1"/>
</dbReference>
<evidence type="ECO:0000313" key="18">
    <source>
        <dbReference type="EMBL" id="SMB95635.1"/>
    </source>
</evidence>
<feature type="binding site" evidence="14">
    <location>
        <position position="187"/>
    </location>
    <ligand>
        <name>ATP</name>
        <dbReference type="ChEBI" id="CHEBI:30616"/>
    </ligand>
</feature>
<feature type="binding site" evidence="14">
    <location>
        <begin position="7"/>
        <end position="10"/>
    </location>
    <ligand>
        <name>ATP</name>
        <dbReference type="ChEBI" id="CHEBI:30616"/>
    </ligand>
</feature>
<dbReference type="PANTHER" id="PTHR21499:SF3">
    <property type="entry name" value="ASPARTOKINASE"/>
    <property type="match status" value="1"/>
</dbReference>
<comment type="pathway">
    <text evidence="3 16">Amino-acid biosynthesis; L-methionine biosynthesis via de novo pathway; L-homoserine from L-aspartate: step 1/3.</text>
</comment>
<keyword evidence="7 15" id="KW-0808">Transferase</keyword>
<evidence type="ECO:0000313" key="19">
    <source>
        <dbReference type="Proteomes" id="UP000192569"/>
    </source>
</evidence>
<evidence type="ECO:0000256" key="12">
    <source>
        <dbReference type="ARBA" id="ARBA00023154"/>
    </source>
</evidence>
<protein>
    <recommendedName>
        <fullName evidence="15">Aspartokinase</fullName>
        <ecNumber evidence="15">2.7.2.4</ecNumber>
    </recommendedName>
</protein>